<gene>
    <name evidence="2" type="ORF">HNP37_001314</name>
</gene>
<dbReference type="AlphaFoldDB" id="A0A7W7N5Z6"/>
<evidence type="ECO:0000256" key="1">
    <source>
        <dbReference type="SAM" id="Phobius"/>
    </source>
</evidence>
<accession>A0A7W7N5Z6</accession>
<protein>
    <submittedName>
        <fullName evidence="2">Putative membrane protein</fullName>
    </submittedName>
</protein>
<dbReference type="Proteomes" id="UP000561681">
    <property type="component" value="Unassembled WGS sequence"/>
</dbReference>
<comment type="caution">
    <text evidence="2">The sequence shown here is derived from an EMBL/GenBank/DDBJ whole genome shotgun (WGS) entry which is preliminary data.</text>
</comment>
<feature type="transmembrane region" description="Helical" evidence="1">
    <location>
        <begin position="83"/>
        <end position="101"/>
    </location>
</feature>
<organism evidence="2 3">
    <name type="scientific">Flavobacterium nitrogenifigens</name>
    <dbReference type="NCBI Taxonomy" id="1617283"/>
    <lineage>
        <taxon>Bacteria</taxon>
        <taxon>Pseudomonadati</taxon>
        <taxon>Bacteroidota</taxon>
        <taxon>Flavobacteriia</taxon>
        <taxon>Flavobacteriales</taxon>
        <taxon>Flavobacteriaceae</taxon>
        <taxon>Flavobacterium</taxon>
    </lineage>
</organism>
<dbReference type="RefSeq" id="WP_184159575.1">
    <property type="nucleotide sequence ID" value="NZ_JACHLD010000001.1"/>
</dbReference>
<keyword evidence="1" id="KW-1133">Transmembrane helix</keyword>
<proteinExistence type="predicted"/>
<feature type="transmembrane region" description="Helical" evidence="1">
    <location>
        <begin position="58"/>
        <end position="77"/>
    </location>
</feature>
<dbReference type="EMBL" id="JACHLD010000001">
    <property type="protein sequence ID" value="MBB4801275.1"/>
    <property type="molecule type" value="Genomic_DNA"/>
</dbReference>
<keyword evidence="1" id="KW-0812">Transmembrane</keyword>
<keyword evidence="1" id="KW-0472">Membrane</keyword>
<feature type="transmembrane region" description="Helical" evidence="1">
    <location>
        <begin position="12"/>
        <end position="37"/>
    </location>
</feature>
<name>A0A7W7N5Z6_9FLAO</name>
<reference evidence="2 3" key="1">
    <citation type="submission" date="2020-08" db="EMBL/GenBank/DDBJ databases">
        <title>Functional genomics of gut bacteria from endangered species of beetles.</title>
        <authorList>
            <person name="Carlos-Shanley C."/>
        </authorList>
    </citation>
    <scope>NUCLEOTIDE SEQUENCE [LARGE SCALE GENOMIC DNA]</scope>
    <source>
        <strain evidence="2 3">S00142</strain>
    </source>
</reference>
<evidence type="ECO:0000313" key="2">
    <source>
        <dbReference type="EMBL" id="MBB4801275.1"/>
    </source>
</evidence>
<dbReference type="Pfam" id="PF13630">
    <property type="entry name" value="SdpI"/>
    <property type="match status" value="1"/>
</dbReference>
<dbReference type="InterPro" id="IPR025962">
    <property type="entry name" value="SdpI/YhfL"/>
</dbReference>
<keyword evidence="3" id="KW-1185">Reference proteome</keyword>
<evidence type="ECO:0000313" key="3">
    <source>
        <dbReference type="Proteomes" id="UP000561681"/>
    </source>
</evidence>
<sequence>MEVITLLLKNPIVIIVLFIILITKVFPPKNINSLYGYRTSNSMKNKSNWDFAQKFSTNLFLILLTVLLLLQIILYLIFGSTTFTNFSVFIGLIISVAIVLYQTEKKLKQSKTSE</sequence>